<evidence type="ECO:0000313" key="1">
    <source>
        <dbReference type="EMBL" id="SDP56049.1"/>
    </source>
</evidence>
<gene>
    <name evidence="1" type="ORF">SAMN05216596_105152</name>
</gene>
<dbReference type="EMBL" id="FNJH01000005">
    <property type="protein sequence ID" value="SDP56049.1"/>
    <property type="molecule type" value="Genomic_DNA"/>
</dbReference>
<dbReference type="RefSeq" id="WP_032615250.1">
    <property type="nucleotide sequence ID" value="NZ_FNJH01000005.1"/>
</dbReference>
<accession>A0A1H0TPW9</accession>
<dbReference type="GeneID" id="65076699"/>
<proteinExistence type="predicted"/>
<dbReference type="InterPro" id="IPR025562">
    <property type="entry name" value="Tae4"/>
</dbReference>
<dbReference type="Proteomes" id="UP000183042">
    <property type="component" value="Unassembled WGS sequence"/>
</dbReference>
<sequence length="167" mass="18858">MARPFFTAAWAASQHIYDPIAPEKRVAEVIGGFVAKNINNPDPSTKWRNTCAVRLSYILNYSGLKIPKVSKQTVSGADQHQYFFRVSNLKSFLETHWGKPEVVKYPPSDGGALARKKGIILFEISGWTDAKGHATLFDGNLCYDHCYFNEPYVNYRTDTANFWSLTS</sequence>
<reference evidence="1 2" key="1">
    <citation type="submission" date="2016-10" db="EMBL/GenBank/DDBJ databases">
        <authorList>
            <person name="Varghese N."/>
            <person name="Submissions S."/>
        </authorList>
    </citation>
    <scope>NUCLEOTIDE SEQUENCE [LARGE SCALE GENOMIC DNA]</scope>
    <source>
        <strain evidence="1 2">DSM 14939</strain>
    </source>
</reference>
<evidence type="ECO:0000313" key="2">
    <source>
        <dbReference type="Proteomes" id="UP000183042"/>
    </source>
</evidence>
<organism evidence="1 2">
    <name type="scientific">Pseudomonas congelans</name>
    <dbReference type="NCBI Taxonomy" id="200452"/>
    <lineage>
        <taxon>Bacteria</taxon>
        <taxon>Pseudomonadati</taxon>
        <taxon>Pseudomonadota</taxon>
        <taxon>Gammaproteobacteria</taxon>
        <taxon>Pseudomonadales</taxon>
        <taxon>Pseudomonadaceae</taxon>
        <taxon>Pseudomonas</taxon>
    </lineage>
</organism>
<dbReference type="Gene3D" id="3.90.1720.70">
    <property type="match status" value="1"/>
</dbReference>
<comment type="caution">
    <text evidence="1">The sequence shown here is derived from an EMBL/GenBank/DDBJ whole genome shotgun (WGS) entry which is preliminary data.</text>
</comment>
<dbReference type="Pfam" id="PF14113">
    <property type="entry name" value="Tae4"/>
    <property type="match status" value="1"/>
</dbReference>
<protein>
    <submittedName>
        <fullName evidence="1">Type VI secretion system (T6SS), amidase effector protein 4</fullName>
    </submittedName>
</protein>
<name>A0A1H0TPW9_9PSED</name>
<keyword evidence="2" id="KW-1185">Reference proteome</keyword>